<dbReference type="AlphaFoldDB" id="A0A438IEF1"/>
<evidence type="ECO:0000313" key="1">
    <source>
        <dbReference type="EMBL" id="RVW95126.1"/>
    </source>
</evidence>
<gene>
    <name evidence="1" type="ORF">CK203_025498</name>
</gene>
<comment type="caution">
    <text evidence="1">The sequence shown here is derived from an EMBL/GenBank/DDBJ whole genome shotgun (WGS) entry which is preliminary data.</text>
</comment>
<sequence length="56" mass="6384">MASFETVNVLERYQVTPPPVMVDEKSKALPLTFFDMPWLFPDDGKSYLLCIPPPPD</sequence>
<reference evidence="1 2" key="1">
    <citation type="journal article" date="2018" name="PLoS Genet.">
        <title>Population sequencing reveals clonal diversity and ancestral inbreeding in the grapevine cultivar Chardonnay.</title>
        <authorList>
            <person name="Roach M.J."/>
            <person name="Johnson D.L."/>
            <person name="Bohlmann J."/>
            <person name="van Vuuren H.J."/>
            <person name="Jones S.J."/>
            <person name="Pretorius I.S."/>
            <person name="Schmidt S.A."/>
            <person name="Borneman A.R."/>
        </authorList>
    </citation>
    <scope>NUCLEOTIDE SEQUENCE [LARGE SCALE GENOMIC DNA]</scope>
    <source>
        <strain evidence="2">cv. Chardonnay</strain>
        <tissue evidence="1">Leaf</tissue>
    </source>
</reference>
<name>A0A438IEF1_VITVI</name>
<organism evidence="1 2">
    <name type="scientific">Vitis vinifera</name>
    <name type="common">Grape</name>
    <dbReference type="NCBI Taxonomy" id="29760"/>
    <lineage>
        <taxon>Eukaryota</taxon>
        <taxon>Viridiplantae</taxon>
        <taxon>Streptophyta</taxon>
        <taxon>Embryophyta</taxon>
        <taxon>Tracheophyta</taxon>
        <taxon>Spermatophyta</taxon>
        <taxon>Magnoliopsida</taxon>
        <taxon>eudicotyledons</taxon>
        <taxon>Gunneridae</taxon>
        <taxon>Pentapetalae</taxon>
        <taxon>rosids</taxon>
        <taxon>Vitales</taxon>
        <taxon>Vitaceae</taxon>
        <taxon>Viteae</taxon>
        <taxon>Vitis</taxon>
    </lineage>
</organism>
<dbReference type="Proteomes" id="UP000288805">
    <property type="component" value="Unassembled WGS sequence"/>
</dbReference>
<accession>A0A438IEF1</accession>
<protein>
    <submittedName>
        <fullName evidence="1">Uncharacterized protein</fullName>
    </submittedName>
</protein>
<dbReference type="EMBL" id="QGNW01000116">
    <property type="protein sequence ID" value="RVW95126.1"/>
    <property type="molecule type" value="Genomic_DNA"/>
</dbReference>
<evidence type="ECO:0000313" key="2">
    <source>
        <dbReference type="Proteomes" id="UP000288805"/>
    </source>
</evidence>
<proteinExistence type="predicted"/>